<keyword evidence="4" id="KW-1133">Transmembrane helix</keyword>
<comment type="cofactor">
    <cofactor evidence="1">
        <name>Mg(2+)</name>
        <dbReference type="ChEBI" id="CHEBI:18420"/>
    </cofactor>
</comment>
<dbReference type="InterPro" id="IPR050469">
    <property type="entry name" value="Diguanylate_Cyclase"/>
</dbReference>
<keyword evidence="7" id="KW-1185">Reference proteome</keyword>
<dbReference type="InterPro" id="IPR011622">
    <property type="entry name" value="7TMR_DISM_rcpt_extracell_dom2"/>
</dbReference>
<organism evidence="6 7">
    <name type="scientific">Thalassolituus pacificus</name>
    <dbReference type="NCBI Taxonomy" id="2975440"/>
    <lineage>
        <taxon>Bacteria</taxon>
        <taxon>Pseudomonadati</taxon>
        <taxon>Pseudomonadota</taxon>
        <taxon>Gammaproteobacteria</taxon>
        <taxon>Oceanospirillales</taxon>
        <taxon>Oceanospirillaceae</taxon>
        <taxon>Thalassolituus</taxon>
    </lineage>
</organism>
<sequence>MSLYYRLFILALFLLGGAFATARYSSNEPASSAALMAQYYHAPEFIGLAQLEALADDQWQNIPAASINLGFSTEHIWIRMPLAQLPFDYQQQPWILELGYPLLDHIELYIMHGDVVLLHTDAGNDLPFTARPLPVPEFAFPIPPLSQADWLYLYVNSESSVQIPVRVFPEQDYWQQRVAGVTFDAAFHAILFSMLAYNLLIFLLSRDVIFLLYSLSIGAFSMMMAGLHGWTYALLWSESPHLNDLAILLSLALSEIFLALFGLSFLRLRRLHPRAFMLYSSYVVTASAFALLAFYLPYHTMIRLLTGQAVLMSLSALVLGLTLWWQTRSRDVFLFFLAAFSLLIGLFLYAMQKFGVIPVNIITEHAAELGSIILVVLLALSMAERHNRERQARLAAQDVIINMQREANAVLDQKVRERTEDLELLNQRLQEESTTDALTRVRNRRYFDQRFYTLYQDAFRQQTPLALLLIDIDHFKQFNDSYGHQLGDSVLQKVAQTMQQAVKRPQDSVYRYGGEEFAILLPNTDASGAMQVAEQVRTRIDRLRINHEDELLSVTASIGLCADIPQRREQQDLLCQQADKALYQAKEQGRNRSCALPLQQPDTDGQQQIV</sequence>
<keyword evidence="4" id="KW-0812">Transmembrane</keyword>
<keyword evidence="6" id="KW-0548">Nucleotidyltransferase</keyword>
<dbReference type="NCBIfam" id="TIGR00254">
    <property type="entry name" value="GGDEF"/>
    <property type="match status" value="1"/>
</dbReference>
<feature type="domain" description="GGDEF" evidence="5">
    <location>
        <begin position="463"/>
        <end position="598"/>
    </location>
</feature>
<feature type="transmembrane region" description="Helical" evidence="4">
    <location>
        <begin position="245"/>
        <end position="266"/>
    </location>
</feature>
<comment type="catalytic activity">
    <reaction evidence="3">
        <text>2 GTP = 3',3'-c-di-GMP + 2 diphosphate</text>
        <dbReference type="Rhea" id="RHEA:24898"/>
        <dbReference type="ChEBI" id="CHEBI:33019"/>
        <dbReference type="ChEBI" id="CHEBI:37565"/>
        <dbReference type="ChEBI" id="CHEBI:58805"/>
        <dbReference type="EC" id="2.7.7.65"/>
    </reaction>
</comment>
<keyword evidence="6" id="KW-0808">Transferase</keyword>
<dbReference type="Pfam" id="PF07695">
    <property type="entry name" value="7TMR-DISM_7TM"/>
    <property type="match status" value="1"/>
</dbReference>
<evidence type="ECO:0000259" key="5">
    <source>
        <dbReference type="PROSITE" id="PS50887"/>
    </source>
</evidence>
<dbReference type="GO" id="GO:1902201">
    <property type="term" value="P:negative regulation of bacterial-type flagellum-dependent cell motility"/>
    <property type="evidence" value="ECO:0007669"/>
    <property type="project" value="TreeGrafter"/>
</dbReference>
<dbReference type="InterPro" id="IPR011623">
    <property type="entry name" value="7TMR_DISM_rcpt_extracell_dom1"/>
</dbReference>
<dbReference type="InterPro" id="IPR029787">
    <property type="entry name" value="Nucleotide_cyclase"/>
</dbReference>
<feature type="transmembrane region" description="Helical" evidence="4">
    <location>
        <begin position="304"/>
        <end position="325"/>
    </location>
</feature>
<dbReference type="Pfam" id="PF07696">
    <property type="entry name" value="7TMR-DISMED2"/>
    <property type="match status" value="1"/>
</dbReference>
<dbReference type="Proteomes" id="UP001147830">
    <property type="component" value="Unassembled WGS sequence"/>
</dbReference>
<dbReference type="EC" id="2.7.7.65" evidence="2"/>
<evidence type="ECO:0000256" key="2">
    <source>
        <dbReference type="ARBA" id="ARBA00012528"/>
    </source>
</evidence>
<reference evidence="6" key="1">
    <citation type="journal article" date="2022" name="Front. Microbiol.">
        <title>Genome-based taxonomic rearrangement of Oceanobacter-related bacteria including the description of Thalassolituus hydrocarbonoclasticus sp. nov. and Thalassolituus pacificus sp. nov. and emended description of the genus Thalassolituus.</title>
        <authorList>
            <person name="Dong C."/>
            <person name="Wei L."/>
            <person name="Wang J."/>
            <person name="Lai Q."/>
            <person name="Huang Z."/>
            <person name="Shao Z."/>
        </authorList>
    </citation>
    <scope>NUCLEOTIDE SEQUENCE</scope>
    <source>
        <strain evidence="6">59MF3M-4</strain>
    </source>
</reference>
<dbReference type="SMART" id="SM00267">
    <property type="entry name" value="GGDEF"/>
    <property type="match status" value="1"/>
</dbReference>
<dbReference type="GO" id="GO:0052621">
    <property type="term" value="F:diguanylate cyclase activity"/>
    <property type="evidence" value="ECO:0007669"/>
    <property type="project" value="UniProtKB-EC"/>
</dbReference>
<evidence type="ECO:0000256" key="4">
    <source>
        <dbReference type="SAM" id="Phobius"/>
    </source>
</evidence>
<feature type="transmembrane region" description="Helical" evidence="4">
    <location>
        <begin position="185"/>
        <end position="204"/>
    </location>
</feature>
<feature type="transmembrane region" description="Helical" evidence="4">
    <location>
        <begin position="357"/>
        <end position="380"/>
    </location>
</feature>
<keyword evidence="4" id="KW-0472">Membrane</keyword>
<dbReference type="PANTHER" id="PTHR45138:SF9">
    <property type="entry name" value="DIGUANYLATE CYCLASE DGCM-RELATED"/>
    <property type="match status" value="1"/>
</dbReference>
<feature type="transmembrane region" description="Helical" evidence="4">
    <location>
        <begin position="211"/>
        <end position="233"/>
    </location>
</feature>
<accession>A0A9X2WD06</accession>
<dbReference type="GO" id="GO:0005886">
    <property type="term" value="C:plasma membrane"/>
    <property type="evidence" value="ECO:0007669"/>
    <property type="project" value="TreeGrafter"/>
</dbReference>
<dbReference type="Gene3D" id="3.30.70.270">
    <property type="match status" value="1"/>
</dbReference>
<dbReference type="GO" id="GO:0043709">
    <property type="term" value="P:cell adhesion involved in single-species biofilm formation"/>
    <property type="evidence" value="ECO:0007669"/>
    <property type="project" value="TreeGrafter"/>
</dbReference>
<dbReference type="InterPro" id="IPR000160">
    <property type="entry name" value="GGDEF_dom"/>
</dbReference>
<evidence type="ECO:0000313" key="6">
    <source>
        <dbReference type="EMBL" id="MCT7358149.1"/>
    </source>
</evidence>
<feature type="transmembrane region" description="Helical" evidence="4">
    <location>
        <begin position="278"/>
        <end position="298"/>
    </location>
</feature>
<evidence type="ECO:0000256" key="1">
    <source>
        <dbReference type="ARBA" id="ARBA00001946"/>
    </source>
</evidence>
<reference evidence="6" key="2">
    <citation type="submission" date="2022-08" db="EMBL/GenBank/DDBJ databases">
        <authorList>
            <person name="Dong C."/>
        </authorList>
    </citation>
    <scope>NUCLEOTIDE SEQUENCE</scope>
    <source>
        <strain evidence="6">59MF3M-4</strain>
    </source>
</reference>
<dbReference type="RefSeq" id="WP_260975069.1">
    <property type="nucleotide sequence ID" value="NZ_JAOANI010000012.1"/>
</dbReference>
<dbReference type="CDD" id="cd01949">
    <property type="entry name" value="GGDEF"/>
    <property type="match status" value="1"/>
</dbReference>
<gene>
    <name evidence="6" type="ORF">NYR02_03825</name>
</gene>
<dbReference type="Gene3D" id="2.60.40.2380">
    <property type="match status" value="1"/>
</dbReference>
<evidence type="ECO:0000313" key="7">
    <source>
        <dbReference type="Proteomes" id="UP001147830"/>
    </source>
</evidence>
<dbReference type="PANTHER" id="PTHR45138">
    <property type="entry name" value="REGULATORY COMPONENTS OF SENSORY TRANSDUCTION SYSTEM"/>
    <property type="match status" value="1"/>
</dbReference>
<dbReference type="InterPro" id="IPR043128">
    <property type="entry name" value="Rev_trsase/Diguanyl_cyclase"/>
</dbReference>
<name>A0A9X2WD06_9GAMM</name>
<dbReference type="AlphaFoldDB" id="A0A9X2WD06"/>
<dbReference type="PROSITE" id="PS50887">
    <property type="entry name" value="GGDEF"/>
    <property type="match status" value="1"/>
</dbReference>
<proteinExistence type="predicted"/>
<comment type="caution">
    <text evidence="6">The sequence shown here is derived from an EMBL/GenBank/DDBJ whole genome shotgun (WGS) entry which is preliminary data.</text>
</comment>
<evidence type="ECO:0000256" key="3">
    <source>
        <dbReference type="ARBA" id="ARBA00034247"/>
    </source>
</evidence>
<dbReference type="FunFam" id="3.30.70.270:FF:000001">
    <property type="entry name" value="Diguanylate cyclase domain protein"/>
    <property type="match status" value="1"/>
</dbReference>
<dbReference type="EMBL" id="JAOANI010000012">
    <property type="protein sequence ID" value="MCT7358149.1"/>
    <property type="molecule type" value="Genomic_DNA"/>
</dbReference>
<protein>
    <recommendedName>
        <fullName evidence="2">diguanylate cyclase</fullName>
        <ecNumber evidence="2">2.7.7.65</ecNumber>
    </recommendedName>
</protein>
<dbReference type="Pfam" id="PF00990">
    <property type="entry name" value="GGDEF"/>
    <property type="match status" value="1"/>
</dbReference>
<feature type="transmembrane region" description="Helical" evidence="4">
    <location>
        <begin position="332"/>
        <end position="351"/>
    </location>
</feature>
<dbReference type="SUPFAM" id="SSF55073">
    <property type="entry name" value="Nucleotide cyclase"/>
    <property type="match status" value="1"/>
</dbReference>